<sequence length="151" mass="16913">EYFQNNVTVVSNKIYFRTAFIVNMIRGRVGLRLTSLKECGNKRTTKVRVGDLTFPLSQTTVYTVCPWHFAPHCRLVGHFHSATITKNSQQKVPLPEVLPKFAEIYDDRNVLSPSRAVVYPLAPGLGKLNSPLASLPSLSSSFWIRFASSSL</sequence>
<keyword evidence="2" id="KW-1185">Reference proteome</keyword>
<gene>
    <name evidence="1" type="ORF">PMAYCL1PPCAC_21490</name>
</gene>
<dbReference type="AlphaFoldDB" id="A0AAN5CVX4"/>
<proteinExistence type="predicted"/>
<accession>A0AAN5CVX4</accession>
<dbReference type="Proteomes" id="UP001328107">
    <property type="component" value="Unassembled WGS sequence"/>
</dbReference>
<reference evidence="2" key="1">
    <citation type="submission" date="2022-10" db="EMBL/GenBank/DDBJ databases">
        <title>Genome assembly of Pristionchus species.</title>
        <authorList>
            <person name="Yoshida K."/>
            <person name="Sommer R.J."/>
        </authorList>
    </citation>
    <scope>NUCLEOTIDE SEQUENCE [LARGE SCALE GENOMIC DNA]</scope>
    <source>
        <strain evidence="2">RS5460</strain>
    </source>
</reference>
<feature type="non-terminal residue" evidence="1">
    <location>
        <position position="1"/>
    </location>
</feature>
<organism evidence="1 2">
    <name type="scientific">Pristionchus mayeri</name>
    <dbReference type="NCBI Taxonomy" id="1317129"/>
    <lineage>
        <taxon>Eukaryota</taxon>
        <taxon>Metazoa</taxon>
        <taxon>Ecdysozoa</taxon>
        <taxon>Nematoda</taxon>
        <taxon>Chromadorea</taxon>
        <taxon>Rhabditida</taxon>
        <taxon>Rhabditina</taxon>
        <taxon>Diplogasteromorpha</taxon>
        <taxon>Diplogasteroidea</taxon>
        <taxon>Neodiplogasteridae</taxon>
        <taxon>Pristionchus</taxon>
    </lineage>
</organism>
<protein>
    <submittedName>
        <fullName evidence="1">Uncharacterized protein</fullName>
    </submittedName>
</protein>
<dbReference type="EMBL" id="BTRK01000005">
    <property type="protein sequence ID" value="GMR51295.1"/>
    <property type="molecule type" value="Genomic_DNA"/>
</dbReference>
<evidence type="ECO:0000313" key="2">
    <source>
        <dbReference type="Proteomes" id="UP001328107"/>
    </source>
</evidence>
<feature type="non-terminal residue" evidence="1">
    <location>
        <position position="151"/>
    </location>
</feature>
<evidence type="ECO:0000313" key="1">
    <source>
        <dbReference type="EMBL" id="GMR51295.1"/>
    </source>
</evidence>
<name>A0AAN5CVX4_9BILA</name>
<comment type="caution">
    <text evidence="1">The sequence shown here is derived from an EMBL/GenBank/DDBJ whole genome shotgun (WGS) entry which is preliminary data.</text>
</comment>